<feature type="region of interest" description="Disordered" evidence="1">
    <location>
        <begin position="73"/>
        <end position="99"/>
    </location>
</feature>
<dbReference type="Proteomes" id="UP001140510">
    <property type="component" value="Unassembled WGS sequence"/>
</dbReference>
<evidence type="ECO:0000313" key="2">
    <source>
        <dbReference type="EMBL" id="KAJ4412643.1"/>
    </source>
</evidence>
<keyword evidence="3" id="KW-1185">Reference proteome</keyword>
<name>A0A9W8ZNY3_9PLEO</name>
<organism evidence="2 3">
    <name type="scientific">Didymella pomorum</name>
    <dbReference type="NCBI Taxonomy" id="749634"/>
    <lineage>
        <taxon>Eukaryota</taxon>
        <taxon>Fungi</taxon>
        <taxon>Dikarya</taxon>
        <taxon>Ascomycota</taxon>
        <taxon>Pezizomycotina</taxon>
        <taxon>Dothideomycetes</taxon>
        <taxon>Pleosporomycetidae</taxon>
        <taxon>Pleosporales</taxon>
        <taxon>Pleosporineae</taxon>
        <taxon>Didymellaceae</taxon>
        <taxon>Didymella</taxon>
    </lineage>
</organism>
<gene>
    <name evidence="2" type="ORF">N0V91_000404</name>
</gene>
<dbReference type="AlphaFoldDB" id="A0A9W8ZNY3"/>
<feature type="compositionally biased region" description="Acidic residues" evidence="1">
    <location>
        <begin position="73"/>
        <end position="89"/>
    </location>
</feature>
<evidence type="ECO:0000313" key="3">
    <source>
        <dbReference type="Proteomes" id="UP001140510"/>
    </source>
</evidence>
<dbReference type="OrthoDB" id="3750348at2759"/>
<protein>
    <submittedName>
        <fullName evidence="2">Uncharacterized protein</fullName>
    </submittedName>
</protein>
<dbReference type="EMBL" id="JAPEVA010000002">
    <property type="protein sequence ID" value="KAJ4412643.1"/>
    <property type="molecule type" value="Genomic_DNA"/>
</dbReference>
<reference evidence="2" key="1">
    <citation type="submission" date="2022-10" db="EMBL/GenBank/DDBJ databases">
        <title>Tapping the CABI collections for fungal endophytes: first genome assemblies for Collariella, Neodidymelliopsis, Ascochyta clinopodiicola, Didymella pomorum, Didymosphaeria variabile, Neocosmospora piperis and Neocucurbitaria cava.</title>
        <authorList>
            <person name="Hill R."/>
        </authorList>
    </citation>
    <scope>NUCLEOTIDE SEQUENCE</scope>
    <source>
        <strain evidence="2">IMI 355091</strain>
    </source>
</reference>
<comment type="caution">
    <text evidence="2">The sequence shown here is derived from an EMBL/GenBank/DDBJ whole genome shotgun (WGS) entry which is preliminary data.</text>
</comment>
<sequence>MTVKTSHVGFLDLPISIREKIYAYLFLPHLEENVTTINYTLEWPHLENPSNTTFAGPTQIDLCTCPCAITSEEASEDTGEDTEDSEEDVKDPKDQHGPHVYTRQRCLGPVVRFKVPREGLWVLEAAHGQFNILRPATNDELADWPSAALLRTCRQVHDEALPYLYRDRDFFFLTGPCPRGRYQAYATLRWLQQLSAEARANVEIFSLLVQPYEEDCNIAEVEEAYAELGAPPLEPQTFALRFKSNHPGKSINGSSAFLSSAPL</sequence>
<proteinExistence type="predicted"/>
<accession>A0A9W8ZNY3</accession>
<evidence type="ECO:0000256" key="1">
    <source>
        <dbReference type="SAM" id="MobiDB-lite"/>
    </source>
</evidence>